<gene>
    <name evidence="6" type="ORF">PENTCL1PPCAC_14454</name>
</gene>
<evidence type="ECO:0000256" key="3">
    <source>
        <dbReference type="ARBA" id="ARBA00022842"/>
    </source>
</evidence>
<dbReference type="GO" id="GO:0140326">
    <property type="term" value="F:ATPase-coupled intramembrane lipid transporter activity"/>
    <property type="evidence" value="ECO:0007669"/>
    <property type="project" value="TreeGrafter"/>
</dbReference>
<dbReference type="InterPro" id="IPR032630">
    <property type="entry name" value="P_typ_ATPase_c"/>
</dbReference>
<reference evidence="6" key="1">
    <citation type="submission" date="2023-10" db="EMBL/GenBank/DDBJ databases">
        <title>Genome assembly of Pristionchus species.</title>
        <authorList>
            <person name="Yoshida K."/>
            <person name="Sommer R.J."/>
        </authorList>
    </citation>
    <scope>NUCLEOTIDE SEQUENCE</scope>
    <source>
        <strain evidence="6">RS0144</strain>
    </source>
</reference>
<evidence type="ECO:0000313" key="6">
    <source>
        <dbReference type="EMBL" id="GMS92279.1"/>
    </source>
</evidence>
<proteinExistence type="predicted"/>
<evidence type="ECO:0000259" key="5">
    <source>
        <dbReference type="Pfam" id="PF16212"/>
    </source>
</evidence>
<dbReference type="GO" id="GO:0005886">
    <property type="term" value="C:plasma membrane"/>
    <property type="evidence" value="ECO:0007669"/>
    <property type="project" value="TreeGrafter"/>
</dbReference>
<evidence type="ECO:0000256" key="2">
    <source>
        <dbReference type="ARBA" id="ARBA00022723"/>
    </source>
</evidence>
<evidence type="ECO:0000256" key="1">
    <source>
        <dbReference type="ARBA" id="ARBA00004141"/>
    </source>
</evidence>
<comment type="subcellular location">
    <subcellularLocation>
        <location evidence="1">Membrane</location>
        <topology evidence="1">Multi-pass membrane protein</topology>
    </subcellularLocation>
</comment>
<keyword evidence="2" id="KW-0479">Metal-binding</keyword>
<keyword evidence="3" id="KW-0460">Magnesium</keyword>
<name>A0AAV5TE97_9BILA</name>
<feature type="transmembrane region" description="Helical" evidence="4">
    <location>
        <begin position="52"/>
        <end position="75"/>
    </location>
</feature>
<comment type="caution">
    <text evidence="6">The sequence shown here is derived from an EMBL/GenBank/DDBJ whole genome shotgun (WGS) entry which is preliminary data.</text>
</comment>
<sequence length="185" mass="20762">MTYSVTYPIIFTSLQPILFGVMEQDRTEKELLADSTLYEPGRDGKLYNVKQFLLNLVDAVWQAAVCYATVHYLVIDSTHSAQYLGFCLASTMFTTNMTHLILETRCLNIVMIVIHFIGLLLSFGYFLGMDLLPGDELLVSEDAMSDFAVYAAMVFATIVAIVPRLMIRVSLHSNIFANAETSHQD</sequence>
<keyword evidence="4" id="KW-0812">Transmembrane</keyword>
<keyword evidence="7" id="KW-1185">Reference proteome</keyword>
<dbReference type="AlphaFoldDB" id="A0AAV5TE97"/>
<dbReference type="PANTHER" id="PTHR24092:SF218">
    <property type="entry name" value="PHOSPHOLIPID-TRANSPORTING ATPASE"/>
    <property type="match status" value="1"/>
</dbReference>
<protein>
    <recommendedName>
        <fullName evidence="5">P-type ATPase C-terminal domain-containing protein</fullName>
    </recommendedName>
</protein>
<feature type="non-terminal residue" evidence="6">
    <location>
        <position position="185"/>
    </location>
</feature>
<accession>A0AAV5TE97</accession>
<dbReference type="GO" id="GO:0045332">
    <property type="term" value="P:phospholipid translocation"/>
    <property type="evidence" value="ECO:0007669"/>
    <property type="project" value="TreeGrafter"/>
</dbReference>
<organism evidence="6 7">
    <name type="scientific">Pristionchus entomophagus</name>
    <dbReference type="NCBI Taxonomy" id="358040"/>
    <lineage>
        <taxon>Eukaryota</taxon>
        <taxon>Metazoa</taxon>
        <taxon>Ecdysozoa</taxon>
        <taxon>Nematoda</taxon>
        <taxon>Chromadorea</taxon>
        <taxon>Rhabditida</taxon>
        <taxon>Rhabditina</taxon>
        <taxon>Diplogasteromorpha</taxon>
        <taxon>Diplogasteroidea</taxon>
        <taxon>Neodiplogasteridae</taxon>
        <taxon>Pristionchus</taxon>
    </lineage>
</organism>
<dbReference type="EMBL" id="BTSX01000004">
    <property type="protein sequence ID" value="GMS92279.1"/>
    <property type="molecule type" value="Genomic_DNA"/>
</dbReference>
<feature type="transmembrane region" description="Helical" evidence="4">
    <location>
        <begin position="81"/>
        <end position="102"/>
    </location>
</feature>
<evidence type="ECO:0000313" key="7">
    <source>
        <dbReference type="Proteomes" id="UP001432027"/>
    </source>
</evidence>
<feature type="transmembrane region" description="Helical" evidence="4">
    <location>
        <begin position="147"/>
        <end position="167"/>
    </location>
</feature>
<dbReference type="Pfam" id="PF16212">
    <property type="entry name" value="PhoLip_ATPase_C"/>
    <property type="match status" value="1"/>
</dbReference>
<feature type="transmembrane region" description="Helical" evidence="4">
    <location>
        <begin position="109"/>
        <end position="127"/>
    </location>
</feature>
<evidence type="ECO:0000256" key="4">
    <source>
        <dbReference type="SAM" id="Phobius"/>
    </source>
</evidence>
<keyword evidence="4" id="KW-1133">Transmembrane helix</keyword>
<feature type="domain" description="P-type ATPase C-terminal" evidence="5">
    <location>
        <begin position="2"/>
        <end position="169"/>
    </location>
</feature>
<keyword evidence="4" id="KW-0472">Membrane</keyword>
<dbReference type="PANTHER" id="PTHR24092">
    <property type="entry name" value="PROBABLE PHOSPHOLIPID-TRANSPORTING ATPASE"/>
    <property type="match status" value="1"/>
</dbReference>
<dbReference type="Proteomes" id="UP001432027">
    <property type="component" value="Unassembled WGS sequence"/>
</dbReference>
<dbReference type="GO" id="GO:0046872">
    <property type="term" value="F:metal ion binding"/>
    <property type="evidence" value="ECO:0007669"/>
    <property type="project" value="UniProtKB-KW"/>
</dbReference>